<protein>
    <submittedName>
        <fullName evidence="1">Uncharacterized protein</fullName>
    </submittedName>
</protein>
<organism evidence="1 2">
    <name type="scientific">Symbiodinium microadriaticum</name>
    <name type="common">Dinoflagellate</name>
    <name type="synonym">Zooxanthella microadriatica</name>
    <dbReference type="NCBI Taxonomy" id="2951"/>
    <lineage>
        <taxon>Eukaryota</taxon>
        <taxon>Sar</taxon>
        <taxon>Alveolata</taxon>
        <taxon>Dinophyceae</taxon>
        <taxon>Suessiales</taxon>
        <taxon>Symbiodiniaceae</taxon>
        <taxon>Symbiodinium</taxon>
    </lineage>
</organism>
<comment type="caution">
    <text evidence="1">The sequence shown here is derived from an EMBL/GenBank/DDBJ whole genome shotgun (WGS) entry which is preliminary data.</text>
</comment>
<dbReference type="OrthoDB" id="410647at2759"/>
<reference evidence="1 2" key="1">
    <citation type="submission" date="2016-02" db="EMBL/GenBank/DDBJ databases">
        <title>Genome analysis of coral dinoflagellate symbionts highlights evolutionary adaptations to a symbiotic lifestyle.</title>
        <authorList>
            <person name="Aranda M."/>
            <person name="Li Y."/>
            <person name="Liew Y.J."/>
            <person name="Baumgarten S."/>
            <person name="Simakov O."/>
            <person name="Wilson M."/>
            <person name="Piel J."/>
            <person name="Ashoor H."/>
            <person name="Bougouffa S."/>
            <person name="Bajic V.B."/>
            <person name="Ryu T."/>
            <person name="Ravasi T."/>
            <person name="Bayer T."/>
            <person name="Micklem G."/>
            <person name="Kim H."/>
            <person name="Bhak J."/>
            <person name="Lajeunesse T.C."/>
            <person name="Voolstra C.R."/>
        </authorList>
    </citation>
    <scope>NUCLEOTIDE SEQUENCE [LARGE SCALE GENOMIC DNA]</scope>
    <source>
        <strain evidence="1 2">CCMP2467</strain>
    </source>
</reference>
<gene>
    <name evidence="1" type="ORF">AK812_SmicGene48509</name>
</gene>
<evidence type="ECO:0000313" key="1">
    <source>
        <dbReference type="EMBL" id="OLP67268.1"/>
    </source>
</evidence>
<evidence type="ECO:0000313" key="2">
    <source>
        <dbReference type="Proteomes" id="UP000186817"/>
    </source>
</evidence>
<name>A0A1Q9BE56_SYMMI</name>
<sequence>ALSLPYLVAKDKSDWKHYSDFVKARTCLLLVDVEACYPQFETDVEKKEMRRRFQQVGAALRLATGPTSVEPQEAAEDSATVKRAFAGDLSVSEEKKMLTGLFTYHGVDGIPRAGCRQPNVEVKKGLQPKKSPSPVQQLEDIFDERWQEAVKRAI</sequence>
<dbReference type="EMBL" id="LSRX01008067">
    <property type="protein sequence ID" value="OLP67268.1"/>
    <property type="molecule type" value="Genomic_DNA"/>
</dbReference>
<accession>A0A1Q9BE56</accession>
<dbReference type="Proteomes" id="UP000186817">
    <property type="component" value="Unassembled WGS sequence"/>
</dbReference>
<proteinExistence type="predicted"/>
<keyword evidence="2" id="KW-1185">Reference proteome</keyword>
<dbReference type="AlphaFoldDB" id="A0A1Q9BE56"/>
<feature type="non-terminal residue" evidence="1">
    <location>
        <position position="1"/>
    </location>
</feature>